<protein>
    <submittedName>
        <fullName evidence="2">Uncharacterized protein</fullName>
    </submittedName>
</protein>
<gene>
    <name evidence="2" type="ORF">F2Q68_00010757</name>
</gene>
<evidence type="ECO:0000313" key="3">
    <source>
        <dbReference type="Proteomes" id="UP000712281"/>
    </source>
</evidence>
<feature type="compositionally biased region" description="Basic and acidic residues" evidence="1">
    <location>
        <begin position="29"/>
        <end position="54"/>
    </location>
</feature>
<accession>A0A8S9KYS3</accession>
<proteinExistence type="predicted"/>
<feature type="compositionally biased region" description="Polar residues" evidence="1">
    <location>
        <begin position="102"/>
        <end position="111"/>
    </location>
</feature>
<organism evidence="2 3">
    <name type="scientific">Brassica cretica</name>
    <name type="common">Mustard</name>
    <dbReference type="NCBI Taxonomy" id="69181"/>
    <lineage>
        <taxon>Eukaryota</taxon>
        <taxon>Viridiplantae</taxon>
        <taxon>Streptophyta</taxon>
        <taxon>Embryophyta</taxon>
        <taxon>Tracheophyta</taxon>
        <taxon>Spermatophyta</taxon>
        <taxon>Magnoliopsida</taxon>
        <taxon>eudicotyledons</taxon>
        <taxon>Gunneridae</taxon>
        <taxon>Pentapetalae</taxon>
        <taxon>rosids</taxon>
        <taxon>malvids</taxon>
        <taxon>Brassicales</taxon>
        <taxon>Brassicaceae</taxon>
        <taxon>Brassiceae</taxon>
        <taxon>Brassica</taxon>
    </lineage>
</organism>
<evidence type="ECO:0000256" key="1">
    <source>
        <dbReference type="SAM" id="MobiDB-lite"/>
    </source>
</evidence>
<comment type="caution">
    <text evidence="2">The sequence shown here is derived from an EMBL/GenBank/DDBJ whole genome shotgun (WGS) entry which is preliminary data.</text>
</comment>
<feature type="region of interest" description="Disordered" evidence="1">
    <location>
        <begin position="1"/>
        <end position="111"/>
    </location>
</feature>
<dbReference type="AlphaFoldDB" id="A0A8S9KYS3"/>
<dbReference type="EMBL" id="QGKW02000717">
    <property type="protein sequence ID" value="KAF2598453.1"/>
    <property type="molecule type" value="Genomic_DNA"/>
</dbReference>
<sequence length="111" mass="12285">MHPETRVKARVSHLPSAATDLRVSGAGAEESKEGESIAKEEKRNVDQQNRDNLGEKPSSTPKKRDEESKASEAELWKPPKPKVMSPKLRSQARKDRKRQAIKNASASSSPL</sequence>
<reference evidence="2" key="1">
    <citation type="submission" date="2019-12" db="EMBL/GenBank/DDBJ databases">
        <title>Genome sequencing and annotation of Brassica cretica.</title>
        <authorList>
            <person name="Studholme D.J."/>
            <person name="Sarris P.F."/>
        </authorList>
    </citation>
    <scope>NUCLEOTIDE SEQUENCE</scope>
    <source>
        <strain evidence="2">PFS-001/15</strain>
        <tissue evidence="2">Leaf</tissue>
    </source>
</reference>
<dbReference type="Proteomes" id="UP000712281">
    <property type="component" value="Unassembled WGS sequence"/>
</dbReference>
<feature type="compositionally biased region" description="Basic and acidic residues" evidence="1">
    <location>
        <begin position="62"/>
        <end position="77"/>
    </location>
</feature>
<feature type="compositionally biased region" description="Basic residues" evidence="1">
    <location>
        <begin position="90"/>
        <end position="100"/>
    </location>
</feature>
<evidence type="ECO:0000313" key="2">
    <source>
        <dbReference type="EMBL" id="KAF2598453.1"/>
    </source>
</evidence>
<name>A0A8S9KYS3_BRACR</name>